<sequence>MTLSCLIVEDEPMARKLLTQYVEKAPGLELLDALSSPLAALEFLKEHSPDVLFLDVQMPEITGIGLLKILQKKPLVVLTTAYSEYAIESYELDVTDYLLKPITFERFLKCVEKLHQAKGHALPASASLTPSAPAGPAKSAEVPAPEGTMSEYLFVKDGTKSVRVNFADIQYIEGMKDYVRIHTPNKKITTLQSLKKLTNLLPSKDFIRVHHSYIVAMKWVEEVHRDEVLVGGTLVPVSDTYRGDFKKMVDDRLLK</sequence>
<dbReference type="PANTHER" id="PTHR37299">
    <property type="entry name" value="TRANSCRIPTIONAL REGULATOR-RELATED"/>
    <property type="match status" value="1"/>
</dbReference>
<dbReference type="AlphaFoldDB" id="A0A1H9E3V7"/>
<dbReference type="InterPro" id="IPR046947">
    <property type="entry name" value="LytR-like"/>
</dbReference>
<feature type="domain" description="HTH LytTR-type" evidence="3">
    <location>
        <begin position="153"/>
        <end position="251"/>
    </location>
</feature>
<dbReference type="PROSITE" id="PS50930">
    <property type="entry name" value="HTH_LYTTR"/>
    <property type="match status" value="1"/>
</dbReference>
<dbReference type="EMBL" id="FOFB01000006">
    <property type="protein sequence ID" value="SEQ20419.1"/>
    <property type="molecule type" value="Genomic_DNA"/>
</dbReference>
<dbReference type="Proteomes" id="UP000199021">
    <property type="component" value="Unassembled WGS sequence"/>
</dbReference>
<dbReference type="GO" id="GO:0000156">
    <property type="term" value="F:phosphorelay response regulator activity"/>
    <property type="evidence" value="ECO:0007669"/>
    <property type="project" value="InterPro"/>
</dbReference>
<dbReference type="GO" id="GO:0003677">
    <property type="term" value="F:DNA binding"/>
    <property type="evidence" value="ECO:0007669"/>
    <property type="project" value="InterPro"/>
</dbReference>
<feature type="domain" description="Response regulatory" evidence="2">
    <location>
        <begin position="4"/>
        <end position="115"/>
    </location>
</feature>
<organism evidence="4 5">
    <name type="scientific">Neolewinella agarilytica</name>
    <dbReference type="NCBI Taxonomy" id="478744"/>
    <lineage>
        <taxon>Bacteria</taxon>
        <taxon>Pseudomonadati</taxon>
        <taxon>Bacteroidota</taxon>
        <taxon>Saprospiria</taxon>
        <taxon>Saprospirales</taxon>
        <taxon>Lewinellaceae</taxon>
        <taxon>Neolewinella</taxon>
    </lineage>
</organism>
<dbReference type="InterPro" id="IPR001789">
    <property type="entry name" value="Sig_transdc_resp-reg_receiver"/>
</dbReference>
<dbReference type="SUPFAM" id="SSF52172">
    <property type="entry name" value="CheY-like"/>
    <property type="match status" value="1"/>
</dbReference>
<keyword evidence="1" id="KW-0597">Phosphoprotein</keyword>
<dbReference type="OrthoDB" id="9787344at2"/>
<evidence type="ECO:0000256" key="1">
    <source>
        <dbReference type="PROSITE-ProRule" id="PRU00169"/>
    </source>
</evidence>
<dbReference type="Pfam" id="PF04397">
    <property type="entry name" value="LytTR"/>
    <property type="match status" value="1"/>
</dbReference>
<proteinExistence type="predicted"/>
<dbReference type="Gene3D" id="2.40.50.1020">
    <property type="entry name" value="LytTr DNA-binding domain"/>
    <property type="match status" value="1"/>
</dbReference>
<accession>A0A1H9E3V7</accession>
<dbReference type="InParanoid" id="A0A1H9E3V7"/>
<keyword evidence="5" id="KW-1185">Reference proteome</keyword>
<feature type="modified residue" description="4-aspartylphosphate" evidence="1">
    <location>
        <position position="55"/>
    </location>
</feature>
<dbReference type="RefSeq" id="WP_090166993.1">
    <property type="nucleotide sequence ID" value="NZ_FOFB01000006.1"/>
</dbReference>
<dbReference type="STRING" id="478744.SAMN05444359_106243"/>
<name>A0A1H9E3V7_9BACT</name>
<reference evidence="5" key="1">
    <citation type="submission" date="2016-10" db="EMBL/GenBank/DDBJ databases">
        <authorList>
            <person name="Varghese N."/>
            <person name="Submissions S."/>
        </authorList>
    </citation>
    <scope>NUCLEOTIDE SEQUENCE [LARGE SCALE GENOMIC DNA]</scope>
    <source>
        <strain evidence="5">DSM 24740</strain>
    </source>
</reference>
<dbReference type="PANTHER" id="PTHR37299:SF1">
    <property type="entry name" value="STAGE 0 SPORULATION PROTEIN A HOMOLOG"/>
    <property type="match status" value="1"/>
</dbReference>
<protein>
    <submittedName>
        <fullName evidence="4">Two component transcriptional regulator, LytTR family</fullName>
    </submittedName>
</protein>
<dbReference type="SMART" id="SM00448">
    <property type="entry name" value="REC"/>
    <property type="match status" value="1"/>
</dbReference>
<dbReference type="Gene3D" id="3.40.50.2300">
    <property type="match status" value="1"/>
</dbReference>
<dbReference type="SMART" id="SM00850">
    <property type="entry name" value="LytTR"/>
    <property type="match status" value="1"/>
</dbReference>
<dbReference type="Pfam" id="PF00072">
    <property type="entry name" value="Response_reg"/>
    <property type="match status" value="1"/>
</dbReference>
<evidence type="ECO:0000313" key="5">
    <source>
        <dbReference type="Proteomes" id="UP000199021"/>
    </source>
</evidence>
<dbReference type="InterPro" id="IPR007492">
    <property type="entry name" value="LytTR_DNA-bd_dom"/>
</dbReference>
<dbReference type="PROSITE" id="PS50110">
    <property type="entry name" value="RESPONSE_REGULATORY"/>
    <property type="match status" value="1"/>
</dbReference>
<evidence type="ECO:0000259" key="2">
    <source>
        <dbReference type="PROSITE" id="PS50110"/>
    </source>
</evidence>
<gene>
    <name evidence="4" type="ORF">SAMN05444359_106243</name>
</gene>
<evidence type="ECO:0000259" key="3">
    <source>
        <dbReference type="PROSITE" id="PS50930"/>
    </source>
</evidence>
<dbReference type="InterPro" id="IPR011006">
    <property type="entry name" value="CheY-like_superfamily"/>
</dbReference>
<evidence type="ECO:0000313" key="4">
    <source>
        <dbReference type="EMBL" id="SEQ20419.1"/>
    </source>
</evidence>